<organism evidence="2 3">
    <name type="scientific">Xanthoceras sorbifolium</name>
    <dbReference type="NCBI Taxonomy" id="99658"/>
    <lineage>
        <taxon>Eukaryota</taxon>
        <taxon>Viridiplantae</taxon>
        <taxon>Streptophyta</taxon>
        <taxon>Embryophyta</taxon>
        <taxon>Tracheophyta</taxon>
        <taxon>Spermatophyta</taxon>
        <taxon>Magnoliopsida</taxon>
        <taxon>eudicotyledons</taxon>
        <taxon>Gunneridae</taxon>
        <taxon>Pentapetalae</taxon>
        <taxon>rosids</taxon>
        <taxon>malvids</taxon>
        <taxon>Sapindales</taxon>
        <taxon>Sapindaceae</taxon>
        <taxon>Xanthoceroideae</taxon>
        <taxon>Xanthoceras</taxon>
    </lineage>
</organism>
<proteinExistence type="predicted"/>
<comment type="caution">
    <text evidence="2">The sequence shown here is derived from an EMBL/GenBank/DDBJ whole genome shotgun (WGS) entry which is preliminary data.</text>
</comment>
<evidence type="ECO:0000313" key="3">
    <source>
        <dbReference type="Proteomes" id="UP000827721"/>
    </source>
</evidence>
<feature type="compositionally biased region" description="Basic and acidic residues" evidence="1">
    <location>
        <begin position="1087"/>
        <end position="1098"/>
    </location>
</feature>
<dbReference type="Proteomes" id="UP000827721">
    <property type="component" value="Unassembled WGS sequence"/>
</dbReference>
<evidence type="ECO:0000313" key="2">
    <source>
        <dbReference type="EMBL" id="KAH7544178.1"/>
    </source>
</evidence>
<feature type="region of interest" description="Disordered" evidence="1">
    <location>
        <begin position="1050"/>
        <end position="1131"/>
    </location>
</feature>
<dbReference type="PANTHER" id="PTHR31008:SF4">
    <property type="entry name" value="COP1-INTERACTING PROTEIN 7"/>
    <property type="match status" value="1"/>
</dbReference>
<feature type="compositionally biased region" description="Basic and acidic residues" evidence="1">
    <location>
        <begin position="374"/>
        <end position="383"/>
    </location>
</feature>
<name>A0ABQ8H1W0_9ROSI</name>
<feature type="compositionally biased region" description="Basic and acidic residues" evidence="1">
    <location>
        <begin position="816"/>
        <end position="829"/>
    </location>
</feature>
<reference evidence="2 3" key="1">
    <citation type="submission" date="2021-02" db="EMBL/GenBank/DDBJ databases">
        <title>Plant Genome Project.</title>
        <authorList>
            <person name="Zhang R.-G."/>
        </authorList>
    </citation>
    <scope>NUCLEOTIDE SEQUENCE [LARGE SCALE GENOMIC DNA]</scope>
    <source>
        <tissue evidence="2">Leaves</tissue>
    </source>
</reference>
<feature type="compositionally biased region" description="Basic and acidic residues" evidence="1">
    <location>
        <begin position="399"/>
        <end position="412"/>
    </location>
</feature>
<accession>A0ABQ8H1W0</accession>
<gene>
    <name evidence="2" type="ORF">JRO89_XS15G0122000</name>
</gene>
<feature type="region of interest" description="Disordered" evidence="1">
    <location>
        <begin position="787"/>
        <end position="1016"/>
    </location>
</feature>
<feature type="region of interest" description="Disordered" evidence="1">
    <location>
        <begin position="345"/>
        <end position="514"/>
    </location>
</feature>
<feature type="region of interest" description="Disordered" evidence="1">
    <location>
        <begin position="1156"/>
        <end position="1184"/>
    </location>
</feature>
<feature type="compositionally biased region" description="Polar residues" evidence="1">
    <location>
        <begin position="949"/>
        <end position="960"/>
    </location>
</feature>
<dbReference type="EMBL" id="JAFEMO010000015">
    <property type="protein sequence ID" value="KAH7544178.1"/>
    <property type="molecule type" value="Genomic_DNA"/>
</dbReference>
<feature type="compositionally biased region" description="Basic residues" evidence="1">
    <location>
        <begin position="473"/>
        <end position="484"/>
    </location>
</feature>
<dbReference type="PANTHER" id="PTHR31008">
    <property type="entry name" value="COP1-INTERACTING PROTEIN-RELATED"/>
    <property type="match status" value="1"/>
</dbReference>
<feature type="compositionally biased region" description="Basic and acidic residues" evidence="1">
    <location>
        <begin position="861"/>
        <end position="877"/>
    </location>
</feature>
<feature type="compositionally biased region" description="Basic and acidic residues" evidence="1">
    <location>
        <begin position="740"/>
        <end position="753"/>
    </location>
</feature>
<feature type="compositionally biased region" description="Basic and acidic residues" evidence="1">
    <location>
        <begin position="500"/>
        <end position="512"/>
    </location>
</feature>
<feature type="compositionally biased region" description="Polar residues" evidence="1">
    <location>
        <begin position="967"/>
        <end position="979"/>
    </location>
</feature>
<protein>
    <recommendedName>
        <fullName evidence="4">COP1-interacting protein 7</fullName>
    </recommendedName>
</protein>
<feature type="compositionally biased region" description="Basic residues" evidence="1">
    <location>
        <begin position="413"/>
        <end position="426"/>
    </location>
</feature>
<feature type="region of interest" description="Disordered" evidence="1">
    <location>
        <begin position="266"/>
        <end position="296"/>
    </location>
</feature>
<feature type="compositionally biased region" description="Acidic residues" evidence="1">
    <location>
        <begin position="445"/>
        <end position="456"/>
    </location>
</feature>
<evidence type="ECO:0000256" key="1">
    <source>
        <dbReference type="SAM" id="MobiDB-lite"/>
    </source>
</evidence>
<sequence>MDSRTRLDFALFQLTPTRTRCDLVIFAGDSNEKLASGLLEPFILHLKCAKDQTSKGGYSITLRPVASAASWFTKATLQRFVRFVSTPEVLERFVSVEREIVQIENELLNAAAATEEDGNGATTSRSFQKSIFSSKSKGEFNGDSDDVPEENSKIRLQRVLETRKAVLCKEQAMAYARALVAGFEPDNIEDLISFSDAFGASRLREACINFIELCKRKNEDALWMDEIAAMQAFPRPELPYLATSGIILAGEDNDPSGKQSGLIEASVSDTTTSHESLDIKHDSSLPTSAQMPADGKAQVPITWPNHLPHYVHNFQGPPYQGYPFPGMQFAPPYYPGNMRWPPNMDDPSLGHEWEPDDQRNHKSSSRNKKQSSHKSVETSKNDESTEPSGSSSESESNEELQRGKKHSLMEQAHRKKHGKKSSRKVVIRNINYITSNRDGERGSDSEETSDGDEFIDGDSLKQQVEKAVGSLERRHKSSSHHRRKQDAAKHRSVVDGSNDVADKEIKNADGGKRNNNWDTFQNLLMKDDDTGSFDLELHTVHRQGEYSTNKISQEGRSFTFDLESAQVRKERAVSSDSFVTMKSNTGNAGENHMENFEAGENICPIVKRRDSTYEEMFFPQRNEDPRNYSQATPSDYTTDSAVFKRQNEGDWIISNQLDKSANHDESLNLKTFDGDYASSFAGHSFHTENNKKDVLADDSFMIQPRPIMDDHSDSHIRTDIRLVPDIMEATLHENGTPEVSRNKQETSGTHEPDDLYMVLGHDSVAELGVAPWTPEMEYENNLVLNKANEKNSNVETTSVDDKLPSKGKGTGNKNRGLPEGKVSSKDARSRVSNGSFGKSKSEITPRNKKPTPGSSPAVQKSKFDKEEEKRKRMEELLVQRQKRIAERSASSGNPATLKRTSSEKKSLVTSKKNEKTEIQSPTKESAKVHKPVFRSSTMDRLAAVRVTQKVPSTQTKSNQPKKAVSKANGTPTGILQKTASAEIKKTSANKVKPSDKKNGQNIVNEVPPSDSDVQEKKDYMDMTAALPAESASAQATKLTDTIDDYKDITELHSISSTEKREEDTVSQRSNLDDRSRNVNMIDNHSVPLDHLKSDDELSKGPPDLCEDKRVSEDQGAYSSEMTLHPAPASPNKNFSAANIEESRGINENFHSPEISEIKVSTPPPSSEMNTESIHSRKKWNNDGNSPKAAKGFRRLLILCVCMPFRNASALNCWVVQELEVDLPVELFDNVANVCHHMAIRGKVIT</sequence>
<feature type="compositionally biased region" description="Basic residues" evidence="1">
    <location>
        <begin position="361"/>
        <end position="372"/>
    </location>
</feature>
<keyword evidence="3" id="KW-1185">Reference proteome</keyword>
<feature type="compositionally biased region" description="Basic and acidic residues" evidence="1">
    <location>
        <begin position="900"/>
        <end position="917"/>
    </location>
</feature>
<feature type="region of interest" description="Disordered" evidence="1">
    <location>
        <begin position="731"/>
        <end position="754"/>
    </location>
</feature>
<feature type="compositionally biased region" description="Basic and acidic residues" evidence="1">
    <location>
        <begin position="1057"/>
        <end position="1076"/>
    </location>
</feature>
<evidence type="ECO:0008006" key="4">
    <source>
        <dbReference type="Google" id="ProtNLM"/>
    </source>
</evidence>
<feature type="compositionally biased region" description="Basic and acidic residues" evidence="1">
    <location>
        <begin position="348"/>
        <end position="360"/>
    </location>
</feature>